<comment type="caution">
    <text evidence="2">The sequence shown here is derived from an EMBL/GenBank/DDBJ whole genome shotgun (WGS) entry which is preliminary data.</text>
</comment>
<feature type="compositionally biased region" description="Basic and acidic residues" evidence="1">
    <location>
        <begin position="84"/>
        <end position="95"/>
    </location>
</feature>
<dbReference type="EMBL" id="JAUJYO010000022">
    <property type="protein sequence ID" value="KAK1282711.1"/>
    <property type="molecule type" value="Genomic_DNA"/>
</dbReference>
<feature type="region of interest" description="Disordered" evidence="1">
    <location>
        <begin position="82"/>
        <end position="106"/>
    </location>
</feature>
<sequence length="126" mass="14052">MGVEGGARDSDRDGRFLGPSSSFLSLLPRTLRSSSAVAPASEEEEIELLKKFFKYEVIWGLMDSTKLVESAKKVLSSSSELSDVDNRKPFEDKGRMTTLDGQDGAMTRRQGLGRKKAQFTFRPNMR</sequence>
<evidence type="ECO:0000313" key="2">
    <source>
        <dbReference type="EMBL" id="KAK1282711.1"/>
    </source>
</evidence>
<evidence type="ECO:0000313" key="3">
    <source>
        <dbReference type="Proteomes" id="UP001180020"/>
    </source>
</evidence>
<dbReference type="AlphaFoldDB" id="A0AAV9C221"/>
<evidence type="ECO:0000256" key="1">
    <source>
        <dbReference type="SAM" id="MobiDB-lite"/>
    </source>
</evidence>
<protein>
    <submittedName>
        <fullName evidence="2">Uncharacterized protein</fullName>
    </submittedName>
</protein>
<reference evidence="2" key="2">
    <citation type="submission" date="2023-06" db="EMBL/GenBank/DDBJ databases">
        <authorList>
            <person name="Ma L."/>
            <person name="Liu K.-W."/>
            <person name="Li Z."/>
            <person name="Hsiao Y.-Y."/>
            <person name="Qi Y."/>
            <person name="Fu T."/>
            <person name="Tang G."/>
            <person name="Zhang D."/>
            <person name="Sun W.-H."/>
            <person name="Liu D.-K."/>
            <person name="Li Y."/>
            <person name="Chen G.-Z."/>
            <person name="Liu X.-D."/>
            <person name="Liao X.-Y."/>
            <person name="Jiang Y.-T."/>
            <person name="Yu X."/>
            <person name="Hao Y."/>
            <person name="Huang J."/>
            <person name="Zhao X.-W."/>
            <person name="Ke S."/>
            <person name="Chen Y.-Y."/>
            <person name="Wu W.-L."/>
            <person name="Hsu J.-L."/>
            <person name="Lin Y.-F."/>
            <person name="Huang M.-D."/>
            <person name="Li C.-Y."/>
            <person name="Huang L."/>
            <person name="Wang Z.-W."/>
            <person name="Zhao X."/>
            <person name="Zhong W.-Y."/>
            <person name="Peng D.-H."/>
            <person name="Ahmad S."/>
            <person name="Lan S."/>
            <person name="Zhang J.-S."/>
            <person name="Tsai W.-C."/>
            <person name="Van De Peer Y."/>
            <person name="Liu Z.-J."/>
        </authorList>
    </citation>
    <scope>NUCLEOTIDE SEQUENCE</scope>
    <source>
        <strain evidence="2">CP</strain>
        <tissue evidence="2">Leaves</tissue>
    </source>
</reference>
<feature type="region of interest" description="Disordered" evidence="1">
    <location>
        <begin position="1"/>
        <end position="20"/>
    </location>
</feature>
<dbReference type="Proteomes" id="UP001180020">
    <property type="component" value="Unassembled WGS sequence"/>
</dbReference>
<name>A0AAV9C221_ACOCL</name>
<feature type="compositionally biased region" description="Basic and acidic residues" evidence="1">
    <location>
        <begin position="1"/>
        <end position="15"/>
    </location>
</feature>
<organism evidence="2 3">
    <name type="scientific">Acorus calamus</name>
    <name type="common">Sweet flag</name>
    <dbReference type="NCBI Taxonomy" id="4465"/>
    <lineage>
        <taxon>Eukaryota</taxon>
        <taxon>Viridiplantae</taxon>
        <taxon>Streptophyta</taxon>
        <taxon>Embryophyta</taxon>
        <taxon>Tracheophyta</taxon>
        <taxon>Spermatophyta</taxon>
        <taxon>Magnoliopsida</taxon>
        <taxon>Liliopsida</taxon>
        <taxon>Acoraceae</taxon>
        <taxon>Acorus</taxon>
    </lineage>
</organism>
<reference evidence="2" key="1">
    <citation type="journal article" date="2023" name="Nat. Commun.">
        <title>Diploid and tetraploid genomes of Acorus and the evolution of monocots.</title>
        <authorList>
            <person name="Ma L."/>
            <person name="Liu K.W."/>
            <person name="Li Z."/>
            <person name="Hsiao Y.Y."/>
            <person name="Qi Y."/>
            <person name="Fu T."/>
            <person name="Tang G.D."/>
            <person name="Zhang D."/>
            <person name="Sun W.H."/>
            <person name="Liu D.K."/>
            <person name="Li Y."/>
            <person name="Chen G.Z."/>
            <person name="Liu X.D."/>
            <person name="Liao X.Y."/>
            <person name="Jiang Y.T."/>
            <person name="Yu X."/>
            <person name="Hao Y."/>
            <person name="Huang J."/>
            <person name="Zhao X.W."/>
            <person name="Ke S."/>
            <person name="Chen Y.Y."/>
            <person name="Wu W.L."/>
            <person name="Hsu J.L."/>
            <person name="Lin Y.F."/>
            <person name="Huang M.D."/>
            <person name="Li C.Y."/>
            <person name="Huang L."/>
            <person name="Wang Z.W."/>
            <person name="Zhao X."/>
            <person name="Zhong W.Y."/>
            <person name="Peng D.H."/>
            <person name="Ahmad S."/>
            <person name="Lan S."/>
            <person name="Zhang J.S."/>
            <person name="Tsai W.C."/>
            <person name="Van de Peer Y."/>
            <person name="Liu Z.J."/>
        </authorList>
    </citation>
    <scope>NUCLEOTIDE SEQUENCE</scope>
    <source>
        <strain evidence="2">CP</strain>
    </source>
</reference>
<accession>A0AAV9C221</accession>
<gene>
    <name evidence="2" type="ORF">QJS10_CPB22g00983</name>
</gene>
<proteinExistence type="predicted"/>
<keyword evidence="3" id="KW-1185">Reference proteome</keyword>